<protein>
    <submittedName>
        <fullName evidence="1">Uncharacterized protein</fullName>
    </submittedName>
</protein>
<accession>A0ACB6Z9A9</accession>
<organism evidence="1 2">
    <name type="scientific">Thelephora ganbajun</name>
    <name type="common">Ganba fungus</name>
    <dbReference type="NCBI Taxonomy" id="370292"/>
    <lineage>
        <taxon>Eukaryota</taxon>
        <taxon>Fungi</taxon>
        <taxon>Dikarya</taxon>
        <taxon>Basidiomycota</taxon>
        <taxon>Agaricomycotina</taxon>
        <taxon>Agaricomycetes</taxon>
        <taxon>Thelephorales</taxon>
        <taxon>Thelephoraceae</taxon>
        <taxon>Thelephora</taxon>
    </lineage>
</organism>
<reference evidence="1" key="2">
    <citation type="journal article" date="2020" name="Nat. Commun.">
        <title>Large-scale genome sequencing of mycorrhizal fungi provides insights into the early evolution of symbiotic traits.</title>
        <authorList>
            <person name="Miyauchi S."/>
            <person name="Kiss E."/>
            <person name="Kuo A."/>
            <person name="Drula E."/>
            <person name="Kohler A."/>
            <person name="Sanchez-Garcia M."/>
            <person name="Morin E."/>
            <person name="Andreopoulos B."/>
            <person name="Barry K.W."/>
            <person name="Bonito G."/>
            <person name="Buee M."/>
            <person name="Carver A."/>
            <person name="Chen C."/>
            <person name="Cichocki N."/>
            <person name="Clum A."/>
            <person name="Culley D."/>
            <person name="Crous P.W."/>
            <person name="Fauchery L."/>
            <person name="Girlanda M."/>
            <person name="Hayes R.D."/>
            <person name="Keri Z."/>
            <person name="LaButti K."/>
            <person name="Lipzen A."/>
            <person name="Lombard V."/>
            <person name="Magnuson J."/>
            <person name="Maillard F."/>
            <person name="Murat C."/>
            <person name="Nolan M."/>
            <person name="Ohm R.A."/>
            <person name="Pangilinan J."/>
            <person name="Pereira M.F."/>
            <person name="Perotto S."/>
            <person name="Peter M."/>
            <person name="Pfister S."/>
            <person name="Riley R."/>
            <person name="Sitrit Y."/>
            <person name="Stielow J.B."/>
            <person name="Szollosi G."/>
            <person name="Zifcakova L."/>
            <person name="Stursova M."/>
            <person name="Spatafora J.W."/>
            <person name="Tedersoo L."/>
            <person name="Vaario L.M."/>
            <person name="Yamada A."/>
            <person name="Yan M."/>
            <person name="Wang P."/>
            <person name="Xu J."/>
            <person name="Bruns T."/>
            <person name="Baldrian P."/>
            <person name="Vilgalys R."/>
            <person name="Dunand C."/>
            <person name="Henrissat B."/>
            <person name="Grigoriev I.V."/>
            <person name="Hibbett D."/>
            <person name="Nagy L.G."/>
            <person name="Martin F.M."/>
        </authorList>
    </citation>
    <scope>NUCLEOTIDE SEQUENCE</scope>
    <source>
        <strain evidence="1">P2</strain>
    </source>
</reference>
<sequence>MGDVWGLCVQDEDSGPLGYHPLNLAGDGQWAECAHNCLFYAPPVPGWSVAVP</sequence>
<reference evidence="1" key="1">
    <citation type="submission" date="2019-10" db="EMBL/GenBank/DDBJ databases">
        <authorList>
            <consortium name="DOE Joint Genome Institute"/>
            <person name="Kuo A."/>
            <person name="Miyauchi S."/>
            <person name="Kiss E."/>
            <person name="Drula E."/>
            <person name="Kohler A."/>
            <person name="Sanchez-Garcia M."/>
            <person name="Andreopoulos B."/>
            <person name="Barry K.W."/>
            <person name="Bonito G."/>
            <person name="Buee M."/>
            <person name="Carver A."/>
            <person name="Chen C."/>
            <person name="Cichocki N."/>
            <person name="Clum A."/>
            <person name="Culley D."/>
            <person name="Crous P.W."/>
            <person name="Fauchery L."/>
            <person name="Girlanda M."/>
            <person name="Hayes R."/>
            <person name="Keri Z."/>
            <person name="Labutti K."/>
            <person name="Lipzen A."/>
            <person name="Lombard V."/>
            <person name="Magnuson J."/>
            <person name="Maillard F."/>
            <person name="Morin E."/>
            <person name="Murat C."/>
            <person name="Nolan M."/>
            <person name="Ohm R."/>
            <person name="Pangilinan J."/>
            <person name="Pereira M."/>
            <person name="Perotto S."/>
            <person name="Peter M."/>
            <person name="Riley R."/>
            <person name="Sitrit Y."/>
            <person name="Stielow B."/>
            <person name="Szollosi G."/>
            <person name="Zifcakova L."/>
            <person name="Stursova M."/>
            <person name="Spatafora J.W."/>
            <person name="Tedersoo L."/>
            <person name="Vaario L.-M."/>
            <person name="Yamada A."/>
            <person name="Yan M."/>
            <person name="Wang P."/>
            <person name="Xu J."/>
            <person name="Bruns T."/>
            <person name="Baldrian P."/>
            <person name="Vilgalys R."/>
            <person name="Henrissat B."/>
            <person name="Grigoriev I.V."/>
            <person name="Hibbett D."/>
            <person name="Nagy L.G."/>
            <person name="Martin F.M."/>
        </authorList>
    </citation>
    <scope>NUCLEOTIDE SEQUENCE</scope>
    <source>
        <strain evidence="1">P2</strain>
    </source>
</reference>
<dbReference type="EMBL" id="MU118068">
    <property type="protein sequence ID" value="KAF9646084.1"/>
    <property type="molecule type" value="Genomic_DNA"/>
</dbReference>
<proteinExistence type="predicted"/>
<name>A0ACB6Z9A9_THEGA</name>
<keyword evidence="2" id="KW-1185">Reference proteome</keyword>
<comment type="caution">
    <text evidence="1">The sequence shown here is derived from an EMBL/GenBank/DDBJ whole genome shotgun (WGS) entry which is preliminary data.</text>
</comment>
<evidence type="ECO:0000313" key="1">
    <source>
        <dbReference type="EMBL" id="KAF9646084.1"/>
    </source>
</evidence>
<gene>
    <name evidence="1" type="ORF">BDM02DRAFT_3119215</name>
</gene>
<evidence type="ECO:0000313" key="2">
    <source>
        <dbReference type="Proteomes" id="UP000886501"/>
    </source>
</evidence>
<dbReference type="Proteomes" id="UP000886501">
    <property type="component" value="Unassembled WGS sequence"/>
</dbReference>